<dbReference type="Gene3D" id="2.40.160.50">
    <property type="entry name" value="membrane protein fhac: a member of the omp85/tpsb transporter family"/>
    <property type="match status" value="1"/>
</dbReference>
<evidence type="ECO:0000313" key="3">
    <source>
        <dbReference type="Proteomes" id="UP000051861"/>
    </source>
</evidence>
<dbReference type="SUPFAM" id="SSF82171">
    <property type="entry name" value="DPP6 N-terminal domain-like"/>
    <property type="match status" value="1"/>
</dbReference>
<gene>
    <name evidence="2" type="ORF">AMJ44_00320</name>
</gene>
<reference evidence="2 3" key="1">
    <citation type="journal article" date="2015" name="Microbiome">
        <title>Genomic resolution of linkages in carbon, nitrogen, and sulfur cycling among widespread estuary sediment bacteria.</title>
        <authorList>
            <person name="Baker B.J."/>
            <person name="Lazar C.S."/>
            <person name="Teske A.P."/>
            <person name="Dick G.J."/>
        </authorList>
    </citation>
    <scope>NUCLEOTIDE SEQUENCE [LARGE SCALE GENOMIC DNA]</scope>
    <source>
        <strain evidence="2">DG_54_3</strain>
    </source>
</reference>
<evidence type="ECO:0000256" key="1">
    <source>
        <dbReference type="ARBA" id="ARBA00009820"/>
    </source>
</evidence>
<dbReference type="PANTHER" id="PTHR36842">
    <property type="entry name" value="PROTEIN TOLB HOMOLOG"/>
    <property type="match status" value="1"/>
</dbReference>
<dbReference type="EMBL" id="LIZX01000004">
    <property type="protein sequence ID" value="KPJ70200.1"/>
    <property type="molecule type" value="Genomic_DNA"/>
</dbReference>
<dbReference type="PANTHER" id="PTHR36842:SF1">
    <property type="entry name" value="PROTEIN TOLB"/>
    <property type="match status" value="1"/>
</dbReference>
<evidence type="ECO:0008006" key="4">
    <source>
        <dbReference type="Google" id="ProtNLM"/>
    </source>
</evidence>
<dbReference type="Pfam" id="PF07676">
    <property type="entry name" value="PD40"/>
    <property type="match status" value="4"/>
</dbReference>
<protein>
    <recommendedName>
        <fullName evidence="4">Bacterial surface antigen (D15) domain-containing protein</fullName>
    </recommendedName>
</protein>
<dbReference type="Proteomes" id="UP000051861">
    <property type="component" value="Unassembled WGS sequence"/>
</dbReference>
<dbReference type="AlphaFoldDB" id="A0A0S7Y6A3"/>
<sequence>MKPYTRYSFYLLILCLFVSYGSAQFLYYPYYGKNKVLYEKFNWNHYETEHFDIYYYDKNIETLKTVAELAESAYQRISNDLKHSIPKRIPIIYYNTHTDFEQTNLYPGQVPEGIIAFAENVLYRVVLQGDMPLDILQDLIEHEVTHIFEYSFLYGSQAGPIYDVRQPPKWIFEGYSEYNTDTWRPVSLMIIRDAILNDRVPELSESGALFSRYPSVGDPAYDFGHAIYDFIEHKHGKGAIRQLWNSLKGSSLISRRNPLKRAFDYDSKEFNHEFKKYLRSRFKDFQSRENPEDYSITLGPQFPLNPYFIAFSHALSPSGDIVAVLTLNSKDFDFDILLISTKDGSVINNLTKGYTIKYENIKYNVYLDPSDGRELAWSPDGDQIAFFARTGQKHSLFIMNSLTGKLLKKINIPYDQPSAPGYLPSGNEILFTGFDKGIHDIFKINLSTEKILNLTEDDFYERAPAVSPDGKYVAYTMRIDTYDKLFLSPLNNLKKKIQLTSGKGNTISPQFSPDSKEIYFSGDMRGAFNIYSLSLENGELKRYTDVRTGNFFPSLQPNDSNTLIFSSFHKGVFQIFKAELEGEVEKTLTFSEPIENLTFQRFEPIIALDINEEKIKPYRGMNKLYLAFRPPIEALVSTDGSLYGGTALAFTDLLGDHTFYLMAYQVQSFRSYEFAYLNQKRRFQYMANAFHFTLFYYPSFYYYNPDFYHYLTYRDAIATRTISGINLRTYYPLSKYIRTQASLSFTRYEEEFLYPYFRERLSAAGSSYGRFLNGNWLAASFALVGETTRFKFFGPAAGNTFMLSISQSLPISENFLRNTNLSADLRQYLNIGSDMILAFRLEAFASRGRNPFIYYYGGNNQVRSANYYSIIANEGWYANAEFRFPIINAASSIIGQIGPVRGVLFFDITRAKIKGYAAKFYTFDGFDESGFFAIFREADAIGSLGYGFEFFLLGIPIHLEFVKRLEIPDISKPFSYKTYGDMKTEFWIGFDF</sequence>
<organism evidence="2 3">
    <name type="scientific">candidate division WOR-1 bacterium DG_54_3</name>
    <dbReference type="NCBI Taxonomy" id="1703775"/>
    <lineage>
        <taxon>Bacteria</taxon>
        <taxon>Bacillati</taxon>
        <taxon>Saganbacteria</taxon>
    </lineage>
</organism>
<comment type="similarity">
    <text evidence="1">Belongs to the TolB family.</text>
</comment>
<accession>A0A0S7Y6A3</accession>
<dbReference type="InterPro" id="IPR011659">
    <property type="entry name" value="WD40"/>
</dbReference>
<name>A0A0S7Y6A3_UNCSA</name>
<dbReference type="Gene3D" id="2.120.10.30">
    <property type="entry name" value="TolB, C-terminal domain"/>
    <property type="match status" value="2"/>
</dbReference>
<evidence type="ECO:0000313" key="2">
    <source>
        <dbReference type="EMBL" id="KPJ70200.1"/>
    </source>
</evidence>
<dbReference type="PATRIC" id="fig|1703775.3.peg.47"/>
<proteinExistence type="inferred from homology"/>
<comment type="caution">
    <text evidence="2">The sequence shown here is derived from an EMBL/GenBank/DDBJ whole genome shotgun (WGS) entry which is preliminary data.</text>
</comment>
<dbReference type="InterPro" id="IPR011042">
    <property type="entry name" value="6-blade_b-propeller_TolB-like"/>
</dbReference>